<evidence type="ECO:0000313" key="2">
    <source>
        <dbReference type="Proteomes" id="UP000324222"/>
    </source>
</evidence>
<dbReference type="EMBL" id="VSRR010003371">
    <property type="protein sequence ID" value="MPC35884.1"/>
    <property type="molecule type" value="Genomic_DNA"/>
</dbReference>
<accession>A0A5B7EUB5</accession>
<organism evidence="1 2">
    <name type="scientific">Portunus trituberculatus</name>
    <name type="common">Swimming crab</name>
    <name type="synonym">Neptunus trituberculatus</name>
    <dbReference type="NCBI Taxonomy" id="210409"/>
    <lineage>
        <taxon>Eukaryota</taxon>
        <taxon>Metazoa</taxon>
        <taxon>Ecdysozoa</taxon>
        <taxon>Arthropoda</taxon>
        <taxon>Crustacea</taxon>
        <taxon>Multicrustacea</taxon>
        <taxon>Malacostraca</taxon>
        <taxon>Eumalacostraca</taxon>
        <taxon>Eucarida</taxon>
        <taxon>Decapoda</taxon>
        <taxon>Pleocyemata</taxon>
        <taxon>Brachyura</taxon>
        <taxon>Eubrachyura</taxon>
        <taxon>Portunoidea</taxon>
        <taxon>Portunidae</taxon>
        <taxon>Portuninae</taxon>
        <taxon>Portunus</taxon>
    </lineage>
</organism>
<gene>
    <name evidence="1" type="ORF">E2C01_029321</name>
</gene>
<evidence type="ECO:0000313" key="1">
    <source>
        <dbReference type="EMBL" id="MPC35884.1"/>
    </source>
</evidence>
<sequence length="106" mass="11936">METHGERHSRHDVALQICSCSPALSVLDGCVSSRVVEAFVAKVSGMDAEFHRKISEVQEEFRVRISYLQAEFCREIWGHERGTGLAVTLPCKVMQGRRSSKWCLLA</sequence>
<reference evidence="1 2" key="1">
    <citation type="submission" date="2019-05" db="EMBL/GenBank/DDBJ databases">
        <title>Another draft genome of Portunus trituberculatus and its Hox gene families provides insights of decapod evolution.</title>
        <authorList>
            <person name="Jeong J.-H."/>
            <person name="Song I."/>
            <person name="Kim S."/>
            <person name="Choi T."/>
            <person name="Kim D."/>
            <person name="Ryu S."/>
            <person name="Kim W."/>
        </authorList>
    </citation>
    <scope>NUCLEOTIDE SEQUENCE [LARGE SCALE GENOMIC DNA]</scope>
    <source>
        <tissue evidence="1">Muscle</tissue>
    </source>
</reference>
<proteinExistence type="predicted"/>
<comment type="caution">
    <text evidence="1">The sequence shown here is derived from an EMBL/GenBank/DDBJ whole genome shotgun (WGS) entry which is preliminary data.</text>
</comment>
<dbReference type="Proteomes" id="UP000324222">
    <property type="component" value="Unassembled WGS sequence"/>
</dbReference>
<keyword evidence="2" id="KW-1185">Reference proteome</keyword>
<dbReference type="AlphaFoldDB" id="A0A5B7EUB5"/>
<name>A0A5B7EUB5_PORTR</name>
<protein>
    <submittedName>
        <fullName evidence="1">Uncharacterized protein</fullName>
    </submittedName>
</protein>